<feature type="domain" description="Peptidase S74" evidence="2">
    <location>
        <begin position="631"/>
        <end position="758"/>
    </location>
</feature>
<protein>
    <recommendedName>
        <fullName evidence="2">Peptidase S74 domain-containing protein</fullName>
    </recommendedName>
</protein>
<accession>A0A6N3H8K3</accession>
<reference evidence="3" key="1">
    <citation type="submission" date="2019-11" db="EMBL/GenBank/DDBJ databases">
        <authorList>
            <person name="Feng L."/>
        </authorList>
    </citation>
    <scope>NUCLEOTIDE SEQUENCE</scope>
    <source>
        <strain evidence="3">RintestinalisLFYP67</strain>
    </source>
</reference>
<dbReference type="Pfam" id="PF13884">
    <property type="entry name" value="Peptidase_S74"/>
    <property type="match status" value="1"/>
</dbReference>
<dbReference type="InterPro" id="IPR036388">
    <property type="entry name" value="WH-like_DNA-bd_sf"/>
</dbReference>
<dbReference type="Gene3D" id="1.10.10.10">
    <property type="entry name" value="Winged helix-like DNA-binding domain superfamily/Winged helix DNA-binding domain"/>
    <property type="match status" value="1"/>
</dbReference>
<dbReference type="PROSITE" id="PS51688">
    <property type="entry name" value="ICA"/>
    <property type="match status" value="1"/>
</dbReference>
<organism evidence="3">
    <name type="scientific">Roseburia intestinalis</name>
    <dbReference type="NCBI Taxonomy" id="166486"/>
    <lineage>
        <taxon>Bacteria</taxon>
        <taxon>Bacillati</taxon>
        <taxon>Bacillota</taxon>
        <taxon>Clostridia</taxon>
        <taxon>Lachnospirales</taxon>
        <taxon>Lachnospiraceae</taxon>
        <taxon>Roseburia</taxon>
    </lineage>
</organism>
<keyword evidence="1" id="KW-0175">Coiled coil</keyword>
<feature type="coiled-coil region" evidence="1">
    <location>
        <begin position="744"/>
        <end position="778"/>
    </location>
</feature>
<evidence type="ECO:0000259" key="2">
    <source>
        <dbReference type="PROSITE" id="PS51688"/>
    </source>
</evidence>
<dbReference type="RefSeq" id="WP_422047114.1">
    <property type="nucleotide sequence ID" value="NZ_CACRUM010000102.1"/>
</dbReference>
<proteinExistence type="predicted"/>
<sequence length="780" mass="84466">MNKAHIDINWENYPSDETPLNERNLNKMDGSIDIIDDRVITLDTTKATKTEVATLVADVTFEESTGIITITKKNGSKITIDTQMEKIAINFDYNPITQQIILTLIDGTKQYIDLSALITQYEFHDSDTVAFYIDKDGKVSVIVKEGSIEEKHLEPNYLAKIKVEVAKAESSQQAAAMSEINAKASENAAKASETAAKTSETNAKASETAAAKSATAAAISETNAKASETSASQSAATATSEAASASQSASTAIDKATIATQKATEIIGKAESAADSATKAQSYAVGGTGSREGEDFDNAKYYYQQAKDISEGLKGGLQPHGTVAFADLPALADVSTGWMFNISDEFTTTDDFKEGAGNVIPAGANIYKTSDEKWDVLAGTPVTGIKGVNEDSFRRGNVVLTAENVGAVSTGGDTAENTTAFTAAPARENLKSGESHATLFGKIVKWFSDLKEVAFTGKIPWSDVTGKPSTYAPSSHTHDERYYTESEVNSIYSGIMQNLISGDENVTTKLSKNIANGDATLDNRITAVANALKGYLPLSGGTLTGSLDIASGKYIHGTHTNGTILDILGLNKNNNCHVGNNTTPTFLHGAGYQLDISGAFICPNVSNQMSCGTKNKLWTTVFSKTGAINTSDRTKKHNIIDLTEAYEQLFLKLKPKSFIFNDGDRVHIGAISQDVEDAMQELGIEPRQFAGFCKDIRYEYTEYNEEDGTPVESSKVPCKDEDGNIIYDYALRYQEFIFLTVHMVQKLWNRVEILEKENAEMRDQIKSMQQDIAELKKIRA</sequence>
<gene>
    <name evidence="3" type="ORF">RILFYP67_03198</name>
</gene>
<dbReference type="AlphaFoldDB" id="A0A6N3H8K3"/>
<dbReference type="EMBL" id="CACRUM010000102">
    <property type="protein sequence ID" value="VYU73075.1"/>
    <property type="molecule type" value="Genomic_DNA"/>
</dbReference>
<dbReference type="InterPro" id="IPR030392">
    <property type="entry name" value="S74_ICA"/>
</dbReference>
<evidence type="ECO:0000313" key="3">
    <source>
        <dbReference type="EMBL" id="VYU73075.1"/>
    </source>
</evidence>
<name>A0A6N3H8K3_9FIRM</name>
<evidence type="ECO:0000256" key="1">
    <source>
        <dbReference type="SAM" id="Coils"/>
    </source>
</evidence>